<evidence type="ECO:0000313" key="15">
    <source>
        <dbReference type="EMBL" id="VEH84806.1"/>
    </source>
</evidence>
<dbReference type="InterPro" id="IPR001570">
    <property type="entry name" value="Peptidase_M4_C_domain"/>
</dbReference>
<keyword evidence="4 10" id="KW-0732">Signal</keyword>
<evidence type="ECO:0000256" key="9">
    <source>
        <dbReference type="PIRSR" id="PIRSR623612-1"/>
    </source>
</evidence>
<accession>A0A0W0R2S9</accession>
<keyword evidence="6 10" id="KW-0862">Zinc</keyword>
<feature type="chain" id="PRO_5033771868" description="Neutral metalloproteinase" evidence="10">
    <location>
        <begin position="21"/>
        <end position="541"/>
    </location>
</feature>
<dbReference type="Gene3D" id="3.10.450.490">
    <property type="match status" value="1"/>
</dbReference>
<evidence type="ECO:0000259" key="12">
    <source>
        <dbReference type="Pfam" id="PF02868"/>
    </source>
</evidence>
<dbReference type="OrthoDB" id="5378341at2"/>
<feature type="signal peptide" evidence="10">
    <location>
        <begin position="1"/>
        <end position="20"/>
    </location>
</feature>
<dbReference type="GO" id="GO:0006508">
    <property type="term" value="P:proteolysis"/>
    <property type="evidence" value="ECO:0007669"/>
    <property type="project" value="UniProtKB-KW"/>
</dbReference>
<evidence type="ECO:0000313" key="17">
    <source>
        <dbReference type="Proteomes" id="UP000281170"/>
    </source>
</evidence>
<dbReference type="Proteomes" id="UP000281170">
    <property type="component" value="Plasmid 9"/>
</dbReference>
<dbReference type="PANTHER" id="PTHR33794">
    <property type="entry name" value="BACILLOLYSIN"/>
    <property type="match status" value="1"/>
</dbReference>
<dbReference type="CDD" id="cd09597">
    <property type="entry name" value="M4_TLP"/>
    <property type="match status" value="1"/>
</dbReference>
<reference evidence="14 16" key="1">
    <citation type="submission" date="2015-11" db="EMBL/GenBank/DDBJ databases">
        <title>Identification of large and diverse effector repertoires of 38 Legionella species.</title>
        <authorList>
            <person name="Burstein D."/>
            <person name="Amaro F."/>
            <person name="Zusman T."/>
            <person name="Lifshitz Z."/>
            <person name="Cohen O."/>
            <person name="Gilbert J.A."/>
            <person name="Pupko T."/>
            <person name="Shuman H.A."/>
            <person name="Segal G."/>
        </authorList>
    </citation>
    <scope>NUCLEOTIDE SEQUENCE [LARGE SCALE GENOMIC DNA]</scope>
    <source>
        <strain evidence="14 16">1762-AUS-E</strain>
    </source>
</reference>
<feature type="domain" description="Peptidase M4 C-terminal" evidence="12">
    <location>
        <begin position="384"/>
        <end position="530"/>
    </location>
</feature>
<comment type="cofactor">
    <cofactor evidence="10">
        <name>Zn(2+)</name>
        <dbReference type="ChEBI" id="CHEBI:29105"/>
    </cofactor>
</comment>
<dbReference type="EMBL" id="LR134418">
    <property type="protein sequence ID" value="VEH84806.1"/>
    <property type="molecule type" value="Genomic_DNA"/>
</dbReference>
<dbReference type="GO" id="GO:0005576">
    <property type="term" value="C:extracellular region"/>
    <property type="evidence" value="ECO:0007669"/>
    <property type="project" value="UniProtKB-SubCell"/>
</dbReference>
<protein>
    <recommendedName>
        <fullName evidence="10">Neutral metalloproteinase</fullName>
        <ecNumber evidence="10">3.4.24.-</ecNumber>
    </recommendedName>
</protein>
<dbReference type="InterPro" id="IPR050728">
    <property type="entry name" value="Zinc_Metalloprotease_M4"/>
</dbReference>
<evidence type="ECO:0000256" key="2">
    <source>
        <dbReference type="ARBA" id="ARBA00022670"/>
    </source>
</evidence>
<evidence type="ECO:0000259" key="11">
    <source>
        <dbReference type="Pfam" id="PF01447"/>
    </source>
</evidence>
<dbReference type="GO" id="GO:0004222">
    <property type="term" value="F:metalloendopeptidase activity"/>
    <property type="evidence" value="ECO:0007669"/>
    <property type="project" value="UniProtKB-UniRule"/>
</dbReference>
<dbReference type="Proteomes" id="UP000054859">
    <property type="component" value="Unassembled WGS sequence"/>
</dbReference>
<evidence type="ECO:0000313" key="16">
    <source>
        <dbReference type="Proteomes" id="UP000054859"/>
    </source>
</evidence>
<geneLocation type="plasmid" evidence="15 17">
    <name>9</name>
</geneLocation>
<dbReference type="InterPro" id="IPR027268">
    <property type="entry name" value="Peptidase_M4/M1_CTD_sf"/>
</dbReference>
<comment type="function">
    <text evidence="10">Extracellular zinc metalloprotease.</text>
</comment>
<feature type="domain" description="Peptidase M4" evidence="11">
    <location>
        <begin position="237"/>
        <end position="381"/>
    </location>
</feature>
<keyword evidence="3" id="KW-0479">Metal-binding</keyword>
<evidence type="ECO:0000256" key="1">
    <source>
        <dbReference type="ARBA" id="ARBA00009388"/>
    </source>
</evidence>
<evidence type="ECO:0000256" key="7">
    <source>
        <dbReference type="ARBA" id="ARBA00023049"/>
    </source>
</evidence>
<dbReference type="PANTHER" id="PTHR33794:SF1">
    <property type="entry name" value="BACILLOLYSIN"/>
    <property type="match status" value="1"/>
</dbReference>
<dbReference type="InterPro" id="IPR023612">
    <property type="entry name" value="Peptidase_M4"/>
</dbReference>
<dbReference type="Gene3D" id="3.10.170.10">
    <property type="match status" value="1"/>
</dbReference>
<name>A0A0W0R2S9_9GAMM</name>
<proteinExistence type="inferred from homology"/>
<keyword evidence="2 10" id="KW-0645">Protease</keyword>
<keyword evidence="8" id="KW-0865">Zymogen</keyword>
<evidence type="ECO:0000313" key="14">
    <source>
        <dbReference type="EMBL" id="KTC65372.1"/>
    </source>
</evidence>
<evidence type="ECO:0000256" key="4">
    <source>
        <dbReference type="ARBA" id="ARBA00022729"/>
    </source>
</evidence>
<keyword evidence="10" id="KW-0964">Secreted</keyword>
<comment type="subcellular location">
    <subcellularLocation>
        <location evidence="10">Secreted</location>
    </subcellularLocation>
</comment>
<feature type="domain" description="FTP" evidence="13">
    <location>
        <begin position="59"/>
        <end position="105"/>
    </location>
</feature>
<dbReference type="STRING" id="45056.Lade_0030"/>
<dbReference type="Pfam" id="PF02868">
    <property type="entry name" value="Peptidase_M4_C"/>
    <property type="match status" value="1"/>
</dbReference>
<dbReference type="PATRIC" id="fig|45056.6.peg.31"/>
<reference evidence="15 17" key="2">
    <citation type="submission" date="2018-12" db="EMBL/GenBank/DDBJ databases">
        <authorList>
            <consortium name="Pathogen Informatics"/>
        </authorList>
    </citation>
    <scope>NUCLEOTIDE SEQUENCE [LARGE SCALE GENOMIC DNA]</scope>
    <source>
        <strain evidence="15 17">NCTC12735</strain>
        <plasmid evidence="17">9</plasmid>
    </source>
</reference>
<dbReference type="SUPFAM" id="SSF55486">
    <property type="entry name" value="Metalloproteases ('zincins'), catalytic domain"/>
    <property type="match status" value="1"/>
</dbReference>
<evidence type="ECO:0000256" key="5">
    <source>
        <dbReference type="ARBA" id="ARBA00022801"/>
    </source>
</evidence>
<evidence type="ECO:0000259" key="13">
    <source>
        <dbReference type="Pfam" id="PF07504"/>
    </source>
</evidence>
<dbReference type="GO" id="GO:0046872">
    <property type="term" value="F:metal ion binding"/>
    <property type="evidence" value="ECO:0007669"/>
    <property type="project" value="UniProtKB-UniRule"/>
</dbReference>
<feature type="active site" evidence="9">
    <location>
        <position position="374"/>
    </location>
</feature>
<dbReference type="RefSeq" id="WP_058461141.1">
    <property type="nucleotide sequence ID" value="NZ_CAAAHS010000003.1"/>
</dbReference>
<comment type="similarity">
    <text evidence="1 10">Belongs to the peptidase M4 family.</text>
</comment>
<evidence type="ECO:0000256" key="8">
    <source>
        <dbReference type="ARBA" id="ARBA00023145"/>
    </source>
</evidence>
<dbReference type="InterPro" id="IPR011096">
    <property type="entry name" value="FTP_domain"/>
</dbReference>
<dbReference type="PRINTS" id="PR00730">
    <property type="entry name" value="THERMOLYSIN"/>
</dbReference>
<evidence type="ECO:0000256" key="10">
    <source>
        <dbReference type="RuleBase" id="RU366073"/>
    </source>
</evidence>
<dbReference type="EC" id="3.4.24.-" evidence="10"/>
<keyword evidence="15" id="KW-0614">Plasmid</keyword>
<keyword evidence="16" id="KW-1185">Reference proteome</keyword>
<dbReference type="AlphaFoldDB" id="A0A0W0R2S9"/>
<dbReference type="Gene3D" id="3.10.450.40">
    <property type="match status" value="1"/>
</dbReference>
<dbReference type="KEGG" id="ladl:NCTC12735_00425"/>
<keyword evidence="7 10" id="KW-0482">Metalloprotease</keyword>
<sequence length="541" mass="61041">MIHYLFFFLGLLWLPFAAFSAQPLALDKTNLATIQKSFQIVMPAAKQNTMTVKSIASKDSLKYLKENKDKNNVIHVRMHQEYANFPVYGGYAIFHSKDKSIMDAGNTKMTGILYKGLESDLGSPKLSFLKNTTLALEKFKAKHGNGKIIKEAVTPIVYIDEQGKGHWAYKVSLMILSDYAIPEKPTAILNAKNFLPFVEWNDMKTATSLVTGQGYGGNSLNRKVHYGVNAPFLLLSRDNNSATCYMENKNVKVVDMKHEYEAPNLAMKFNCNPVVQNNRQVFWTGYKGDGYDFENGAYSPTNDALYAGQVINQMYLEWFKQYPLMRNNAPMKLVMRVHFGQGYENAFWDGEEMTFGDGDAMTYPLVSIGIGAHEISHGFTEQHSNLQYYGQSGAINEAFSDMAAQAAEFYALKNNSWKIGNDIFKKESGYSAIRFMDQPSLDGKSIDNASQYYPGLDVHFASGVYNRFFYLLAHQPDWDTKKAFNVMVLANMNYWTPYTTFEQGACGILQAAKDLGYPEQPIKESLQEVAINYQETCIEGA</sequence>
<dbReference type="Pfam" id="PF07504">
    <property type="entry name" value="FTP"/>
    <property type="match status" value="1"/>
</dbReference>
<dbReference type="InterPro" id="IPR013856">
    <property type="entry name" value="Peptidase_M4_domain"/>
</dbReference>
<organism evidence="14 16">
    <name type="scientific">Legionella adelaidensis</name>
    <dbReference type="NCBI Taxonomy" id="45056"/>
    <lineage>
        <taxon>Bacteria</taxon>
        <taxon>Pseudomonadati</taxon>
        <taxon>Pseudomonadota</taxon>
        <taxon>Gammaproteobacteria</taxon>
        <taxon>Legionellales</taxon>
        <taxon>Legionellaceae</taxon>
        <taxon>Legionella</taxon>
    </lineage>
</organism>
<keyword evidence="5 10" id="KW-0378">Hydrolase</keyword>
<feature type="active site" description="Proton donor" evidence="9">
    <location>
        <position position="459"/>
    </location>
</feature>
<dbReference type="Pfam" id="PF01447">
    <property type="entry name" value="Peptidase_M4"/>
    <property type="match status" value="1"/>
</dbReference>
<gene>
    <name evidence="14" type="primary">proA</name>
    <name evidence="15" type="synonym">lasB_1</name>
    <name evidence="14" type="ORF">Lade_0030</name>
    <name evidence="15" type="ORF">NCTC12735_00425</name>
</gene>
<dbReference type="Gene3D" id="1.10.390.10">
    <property type="entry name" value="Neutral Protease Domain 2"/>
    <property type="match status" value="1"/>
</dbReference>
<dbReference type="EMBL" id="LNKA01000001">
    <property type="protein sequence ID" value="KTC65372.1"/>
    <property type="molecule type" value="Genomic_DNA"/>
</dbReference>
<evidence type="ECO:0000256" key="6">
    <source>
        <dbReference type="ARBA" id="ARBA00022833"/>
    </source>
</evidence>
<evidence type="ECO:0000256" key="3">
    <source>
        <dbReference type="ARBA" id="ARBA00022723"/>
    </source>
</evidence>